<dbReference type="GO" id="GO:0051304">
    <property type="term" value="P:chromosome separation"/>
    <property type="evidence" value="ECO:0007669"/>
    <property type="project" value="InterPro"/>
</dbReference>
<evidence type="ECO:0000256" key="1">
    <source>
        <dbReference type="ARBA" id="ARBA00022490"/>
    </source>
</evidence>
<protein>
    <recommendedName>
        <fullName evidence="7">SMC-Scp complex subunit ScpB</fullName>
    </recommendedName>
</protein>
<keyword evidence="3" id="KW-0159">Chromosome partition</keyword>
<dbReference type="Pfam" id="PF04079">
    <property type="entry name" value="SMC_ScpB"/>
    <property type="match status" value="1"/>
</dbReference>
<reference evidence="6" key="1">
    <citation type="submission" date="2017-09" db="EMBL/GenBank/DDBJ databases">
        <title>Depth-based differentiation of microbial function through sediment-hosted aquifers and enrichment of novel symbionts in the deep terrestrial subsurface.</title>
        <authorList>
            <person name="Probst A.J."/>
            <person name="Ladd B."/>
            <person name="Jarett J.K."/>
            <person name="Geller-Mcgrath D.E."/>
            <person name="Sieber C.M.K."/>
            <person name="Emerson J.B."/>
            <person name="Anantharaman K."/>
            <person name="Thomas B.C."/>
            <person name="Malmstrom R."/>
            <person name="Stieglmeier M."/>
            <person name="Klingl A."/>
            <person name="Woyke T."/>
            <person name="Ryan C.M."/>
            <person name="Banfield J.F."/>
        </authorList>
    </citation>
    <scope>NUCLEOTIDE SEQUENCE [LARGE SCALE GENOMIC DNA]</scope>
</reference>
<dbReference type="Proteomes" id="UP000229383">
    <property type="component" value="Unassembled WGS sequence"/>
</dbReference>
<keyword evidence="2" id="KW-0132">Cell division</keyword>
<gene>
    <name evidence="5" type="ORF">COU46_00095</name>
</gene>
<evidence type="ECO:0008006" key="7">
    <source>
        <dbReference type="Google" id="ProtNLM"/>
    </source>
</evidence>
<dbReference type="InterPro" id="IPR036390">
    <property type="entry name" value="WH_DNA-bd_sf"/>
</dbReference>
<evidence type="ECO:0000256" key="3">
    <source>
        <dbReference type="ARBA" id="ARBA00022829"/>
    </source>
</evidence>
<dbReference type="PANTHER" id="PTHR34298">
    <property type="entry name" value="SEGREGATION AND CONDENSATION PROTEIN B"/>
    <property type="match status" value="1"/>
</dbReference>
<comment type="caution">
    <text evidence="5">The sequence shown here is derived from an EMBL/GenBank/DDBJ whole genome shotgun (WGS) entry which is preliminary data.</text>
</comment>
<accession>A0A2H0TGJ6</accession>
<dbReference type="InterPro" id="IPR005234">
    <property type="entry name" value="ScpB_csome_segregation"/>
</dbReference>
<dbReference type="SUPFAM" id="SSF46785">
    <property type="entry name" value="Winged helix' DNA-binding domain"/>
    <property type="match status" value="2"/>
</dbReference>
<dbReference type="InterPro" id="IPR036388">
    <property type="entry name" value="WH-like_DNA-bd_sf"/>
</dbReference>
<dbReference type="AlphaFoldDB" id="A0A2H0TGJ6"/>
<proteinExistence type="predicted"/>
<name>A0A2H0TGJ6_9BACT</name>
<evidence type="ECO:0000256" key="2">
    <source>
        <dbReference type="ARBA" id="ARBA00022618"/>
    </source>
</evidence>
<evidence type="ECO:0000313" key="5">
    <source>
        <dbReference type="EMBL" id="PIR70688.1"/>
    </source>
</evidence>
<dbReference type="EMBL" id="PFCN01000002">
    <property type="protein sequence ID" value="PIR70688.1"/>
    <property type="molecule type" value="Genomic_DNA"/>
</dbReference>
<dbReference type="Gene3D" id="1.10.10.10">
    <property type="entry name" value="Winged helix-like DNA-binding domain superfamily/Winged helix DNA-binding domain"/>
    <property type="match status" value="2"/>
</dbReference>
<dbReference type="PANTHER" id="PTHR34298:SF2">
    <property type="entry name" value="SEGREGATION AND CONDENSATION PROTEIN B"/>
    <property type="match status" value="1"/>
</dbReference>
<dbReference type="GO" id="GO:0051301">
    <property type="term" value="P:cell division"/>
    <property type="evidence" value="ECO:0007669"/>
    <property type="project" value="UniProtKB-KW"/>
</dbReference>
<evidence type="ECO:0000256" key="4">
    <source>
        <dbReference type="ARBA" id="ARBA00023306"/>
    </source>
</evidence>
<keyword evidence="1" id="KW-0963">Cytoplasm</keyword>
<keyword evidence="4" id="KW-0131">Cell cycle</keyword>
<organism evidence="5 6">
    <name type="scientific">Candidatus Niyogibacteria bacterium CG10_big_fil_rev_8_21_14_0_10_42_19</name>
    <dbReference type="NCBI Taxonomy" id="1974725"/>
    <lineage>
        <taxon>Bacteria</taxon>
        <taxon>Candidatus Niyogiibacteriota</taxon>
    </lineage>
</organism>
<evidence type="ECO:0000313" key="6">
    <source>
        <dbReference type="Proteomes" id="UP000229383"/>
    </source>
</evidence>
<sequence>MKLSSVLESLLFVLGESVTIARLSHITGKPENEVKEALGELENDLKGRGICLLLKEDVVGLVSAPENAGTVEKVIKEEISSELTKASLETLAIVVYKGPVSRMEIDYIRGVNSSFILRNLMMRGLVERNLNPQDARIFIYRPSSDLYKMLGITKIEDLPQWTEFKERTEDFLSRFINEDEQ</sequence>